<dbReference type="OrthoDB" id="7832001at2759"/>
<evidence type="ECO:0000256" key="2">
    <source>
        <dbReference type="ARBA" id="ARBA00022723"/>
    </source>
</evidence>
<gene>
    <name evidence="4" type="ORF">HDID_LOCUS4895</name>
</gene>
<dbReference type="WBParaSite" id="HDID_0000489701-mRNA-1">
    <property type="protein sequence ID" value="HDID_0000489701-mRNA-1"/>
    <property type="gene ID" value="HDID_0000489701"/>
</dbReference>
<accession>A0A0R3SIY2</accession>
<dbReference type="Gene3D" id="3.40.630.10">
    <property type="entry name" value="Zn peptidases"/>
    <property type="match status" value="1"/>
</dbReference>
<organism evidence="6">
    <name type="scientific">Hymenolepis diminuta</name>
    <name type="common">Rat tapeworm</name>
    <dbReference type="NCBI Taxonomy" id="6216"/>
    <lineage>
        <taxon>Eukaryota</taxon>
        <taxon>Metazoa</taxon>
        <taxon>Spiralia</taxon>
        <taxon>Lophotrochozoa</taxon>
        <taxon>Platyhelminthes</taxon>
        <taxon>Cestoda</taxon>
        <taxon>Eucestoda</taxon>
        <taxon>Cyclophyllidea</taxon>
        <taxon>Hymenolepididae</taxon>
        <taxon>Hymenolepis</taxon>
    </lineage>
</organism>
<keyword evidence="2" id="KW-0479">Metal-binding</keyword>
<dbReference type="EMBL" id="UYSG01002111">
    <property type="protein sequence ID" value="VDL57028.1"/>
    <property type="molecule type" value="Genomic_DNA"/>
</dbReference>
<reference evidence="4 5" key="2">
    <citation type="submission" date="2018-11" db="EMBL/GenBank/DDBJ databases">
        <authorList>
            <consortium name="Pathogen Informatics"/>
        </authorList>
    </citation>
    <scope>NUCLEOTIDE SEQUENCE [LARGE SCALE GENOMIC DNA]</scope>
</reference>
<dbReference type="PANTHER" id="PTHR43270:SF4">
    <property type="entry name" value="CARNOSINE DIPEPTIDASE 2, ISOFORM A"/>
    <property type="match status" value="1"/>
</dbReference>
<dbReference type="Proteomes" id="UP000274504">
    <property type="component" value="Unassembled WGS sequence"/>
</dbReference>
<keyword evidence="3" id="KW-0378">Hydrolase</keyword>
<dbReference type="Gene3D" id="3.30.70.360">
    <property type="match status" value="1"/>
</dbReference>
<proteinExistence type="predicted"/>
<dbReference type="InterPro" id="IPR051458">
    <property type="entry name" value="Cyt/Met_Dipeptidase"/>
</dbReference>
<dbReference type="SUPFAM" id="SSF53187">
    <property type="entry name" value="Zn-dependent exopeptidases"/>
    <property type="match status" value="1"/>
</dbReference>
<dbReference type="GO" id="GO:0046872">
    <property type="term" value="F:metal ion binding"/>
    <property type="evidence" value="ECO:0007669"/>
    <property type="project" value="UniProtKB-KW"/>
</dbReference>
<evidence type="ECO:0000256" key="1">
    <source>
        <dbReference type="ARBA" id="ARBA00022670"/>
    </source>
</evidence>
<reference evidence="6" key="1">
    <citation type="submission" date="2017-02" db="UniProtKB">
        <authorList>
            <consortium name="WormBaseParasite"/>
        </authorList>
    </citation>
    <scope>IDENTIFICATION</scope>
</reference>
<dbReference type="Pfam" id="PF01546">
    <property type="entry name" value="Peptidase_M20"/>
    <property type="match status" value="1"/>
</dbReference>
<dbReference type="PANTHER" id="PTHR43270">
    <property type="entry name" value="BETA-ALA-HIS DIPEPTIDASE"/>
    <property type="match status" value="1"/>
</dbReference>
<evidence type="ECO:0000256" key="3">
    <source>
        <dbReference type="ARBA" id="ARBA00022801"/>
    </source>
</evidence>
<keyword evidence="1" id="KW-0645">Protease</keyword>
<name>A0A0R3SIY2_HYMDI</name>
<sequence length="364" mass="41144">MRTCLDVMSDFIDKRTDIYVNRLKELVAIPSISEDPSHRLDVLKALRWCGIRLKNQGFEVCYRKVGKEIMYEGDQLPLKPTGIVPLTPVICATFGHDPTKPTLLIYGHVDVKPVSPQEYWKVDPFDLTVLDGFMYGRGVADDKGPILGWMNAIDGFIQCKQEIPVNIRFLIEGGGETGSEGLRELLHEMRNDFLKDVDYVAISDNYWLNMNTPCLTYGLRGVIYFHVFVDGSERDLHSGSHGGAVQEPLADLQALMNSLVDFNGDIKVPRILDGVREPEVGELKRFETLDFDASTYSSQINTKALHSRDKVEILQRRWLLPAISFHGIEKSFDKIGSPTLIPKSVSQSINLYPSFFNVLKNITY</sequence>
<dbReference type="GO" id="GO:0006508">
    <property type="term" value="P:proteolysis"/>
    <property type="evidence" value="ECO:0007669"/>
    <property type="project" value="UniProtKB-KW"/>
</dbReference>
<evidence type="ECO:0000313" key="5">
    <source>
        <dbReference type="Proteomes" id="UP000274504"/>
    </source>
</evidence>
<dbReference type="STRING" id="6216.A0A0R3SIY2"/>
<dbReference type="InterPro" id="IPR002933">
    <property type="entry name" value="Peptidase_M20"/>
</dbReference>
<dbReference type="GO" id="GO:0008233">
    <property type="term" value="F:peptidase activity"/>
    <property type="evidence" value="ECO:0007669"/>
    <property type="project" value="UniProtKB-KW"/>
</dbReference>
<dbReference type="AlphaFoldDB" id="A0A0R3SIY2"/>
<evidence type="ECO:0000313" key="6">
    <source>
        <dbReference type="WBParaSite" id="HDID_0000489701-mRNA-1"/>
    </source>
</evidence>
<protein>
    <submittedName>
        <fullName evidence="6">M20_dimer domain-containing protein</fullName>
    </submittedName>
</protein>
<evidence type="ECO:0000313" key="4">
    <source>
        <dbReference type="EMBL" id="VDL57028.1"/>
    </source>
</evidence>